<dbReference type="SUPFAM" id="SSF51735">
    <property type="entry name" value="NAD(P)-binding Rossmann-fold domains"/>
    <property type="match status" value="1"/>
</dbReference>
<dbReference type="PRINTS" id="PR00081">
    <property type="entry name" value="GDHRDH"/>
</dbReference>
<dbReference type="PANTHER" id="PTHR44656">
    <property type="entry name" value="DEHYDROGENASE/REDUCTASE SDR FAMILY MEMBER 12"/>
    <property type="match status" value="1"/>
</dbReference>
<dbReference type="InterPro" id="IPR036291">
    <property type="entry name" value="NAD(P)-bd_dom_sf"/>
</dbReference>
<dbReference type="InterPro" id="IPR052992">
    <property type="entry name" value="SDR_member_12"/>
</dbReference>
<proteinExistence type="predicted"/>
<accession>A0A9W2YZD7</accession>
<sequence>MSIFANAVTLLFSKFIEAGKFKMSLYRNAVWLVKGLKEYTKSGFQNASKSFNASDLDVNISQRSFMITGANSGIGRATALAIAKKGGIVHIVCRNQERGEAALKALKEESGNENIYLHLLDLSKPREIKSFGENFKNSGRSLNVLINNAGVLGGDKREVTEDGLETTFATNTLGVHMLTQELLPVLENGEDPRVIIVSSGGMLVQKLDLSDLQFEKMSKFDATIAYAQTKRQEVVMASVYAKMYPKVHFSSMHPGWADTQGVQTSLPGFYNKMKDRLRTEDEGADTVVWLAISPAAVKYESGLFFQDRKPVPAHLPLAWTKSSSEEETKLIDLLNDVSKKF</sequence>
<dbReference type="GeneID" id="106057149"/>
<organism evidence="1 2">
    <name type="scientific">Biomphalaria glabrata</name>
    <name type="common">Bloodfluke planorb</name>
    <name type="synonym">Freshwater snail</name>
    <dbReference type="NCBI Taxonomy" id="6526"/>
    <lineage>
        <taxon>Eukaryota</taxon>
        <taxon>Metazoa</taxon>
        <taxon>Spiralia</taxon>
        <taxon>Lophotrochozoa</taxon>
        <taxon>Mollusca</taxon>
        <taxon>Gastropoda</taxon>
        <taxon>Heterobranchia</taxon>
        <taxon>Euthyneura</taxon>
        <taxon>Panpulmonata</taxon>
        <taxon>Hygrophila</taxon>
        <taxon>Lymnaeoidea</taxon>
        <taxon>Planorbidae</taxon>
        <taxon>Biomphalaria</taxon>
    </lineage>
</organism>
<dbReference type="OMA" id="TYIMTTA"/>
<dbReference type="OrthoDB" id="417891at2759"/>
<protein>
    <submittedName>
        <fullName evidence="2">Dehydrogenase/reductase SDR family member 12-like isoform X1</fullName>
    </submittedName>
</protein>
<keyword evidence="1" id="KW-1185">Reference proteome</keyword>
<evidence type="ECO:0000313" key="1">
    <source>
        <dbReference type="Proteomes" id="UP001165740"/>
    </source>
</evidence>
<dbReference type="RefSeq" id="XP_055868071.1">
    <property type="nucleotide sequence ID" value="XM_056012096.1"/>
</dbReference>
<dbReference type="PANTHER" id="PTHR44656:SF7">
    <property type="entry name" value="DEHYDROGENASE_REDUCTASE SDR FAMILY MEMBER 12"/>
    <property type="match status" value="1"/>
</dbReference>
<dbReference type="Proteomes" id="UP001165740">
    <property type="component" value="Chromosome 15"/>
</dbReference>
<evidence type="ECO:0000313" key="2">
    <source>
        <dbReference type="RefSeq" id="XP_055868071.1"/>
    </source>
</evidence>
<dbReference type="Pfam" id="PF00106">
    <property type="entry name" value="adh_short"/>
    <property type="match status" value="1"/>
</dbReference>
<name>A0A9W2YZD7_BIOGL</name>
<dbReference type="InterPro" id="IPR002347">
    <property type="entry name" value="SDR_fam"/>
</dbReference>
<dbReference type="AlphaFoldDB" id="A0A9W2YZD7"/>
<gene>
    <name evidence="2" type="primary">LOC106057149</name>
</gene>
<dbReference type="Gene3D" id="3.40.50.720">
    <property type="entry name" value="NAD(P)-binding Rossmann-like Domain"/>
    <property type="match status" value="1"/>
</dbReference>
<reference evidence="2" key="1">
    <citation type="submission" date="2025-08" db="UniProtKB">
        <authorList>
            <consortium name="RefSeq"/>
        </authorList>
    </citation>
    <scope>IDENTIFICATION</scope>
</reference>